<accession>A0ABR2MT88</accession>
<proteinExistence type="predicted"/>
<sequence length="138" mass="15553">MADAKPKVTIKLFIDARNNKVLFAEAGRDFIDFRLRTFLHLLCDVMKDDAFFRSMLGSIPKLHESVKKLDNIEISKRPVISTSSGYIENSGSGNGREASTYMITDDLEIRPMPAISSIMKKDVQLVEKTVVIDLMEVN</sequence>
<comment type="caution">
    <text evidence="1">The sequence shown here is derived from an EMBL/GenBank/DDBJ whole genome shotgun (WGS) entry which is preliminary data.</text>
</comment>
<dbReference type="PANTHER" id="PTHR33103:SF19">
    <property type="entry name" value="OS09G0544700 PROTEIN"/>
    <property type="match status" value="1"/>
</dbReference>
<organism evidence="1 2">
    <name type="scientific">Platanthera guangdongensis</name>
    <dbReference type="NCBI Taxonomy" id="2320717"/>
    <lineage>
        <taxon>Eukaryota</taxon>
        <taxon>Viridiplantae</taxon>
        <taxon>Streptophyta</taxon>
        <taxon>Embryophyta</taxon>
        <taxon>Tracheophyta</taxon>
        <taxon>Spermatophyta</taxon>
        <taxon>Magnoliopsida</taxon>
        <taxon>Liliopsida</taxon>
        <taxon>Asparagales</taxon>
        <taxon>Orchidaceae</taxon>
        <taxon>Orchidoideae</taxon>
        <taxon>Orchideae</taxon>
        <taxon>Orchidinae</taxon>
        <taxon>Platanthera</taxon>
    </lineage>
</organism>
<dbReference type="Pfam" id="PF05056">
    <property type="entry name" value="DUF674"/>
    <property type="match status" value="1"/>
</dbReference>
<dbReference type="Proteomes" id="UP001412067">
    <property type="component" value="Unassembled WGS sequence"/>
</dbReference>
<evidence type="ECO:0000313" key="1">
    <source>
        <dbReference type="EMBL" id="KAK8966725.1"/>
    </source>
</evidence>
<dbReference type="PANTHER" id="PTHR33103">
    <property type="entry name" value="OS01G0153900 PROTEIN"/>
    <property type="match status" value="1"/>
</dbReference>
<gene>
    <name evidence="1" type="ORF">KSP40_PGU018712</name>
</gene>
<dbReference type="InterPro" id="IPR007750">
    <property type="entry name" value="DUF674"/>
</dbReference>
<keyword evidence="2" id="KW-1185">Reference proteome</keyword>
<reference evidence="1 2" key="1">
    <citation type="journal article" date="2022" name="Nat. Plants">
        <title>Genomes of leafy and leafless Platanthera orchids illuminate the evolution of mycoheterotrophy.</title>
        <authorList>
            <person name="Li M.H."/>
            <person name="Liu K.W."/>
            <person name="Li Z."/>
            <person name="Lu H.C."/>
            <person name="Ye Q.L."/>
            <person name="Zhang D."/>
            <person name="Wang J.Y."/>
            <person name="Li Y.F."/>
            <person name="Zhong Z.M."/>
            <person name="Liu X."/>
            <person name="Yu X."/>
            <person name="Liu D.K."/>
            <person name="Tu X.D."/>
            <person name="Liu B."/>
            <person name="Hao Y."/>
            <person name="Liao X.Y."/>
            <person name="Jiang Y.T."/>
            <person name="Sun W.H."/>
            <person name="Chen J."/>
            <person name="Chen Y.Q."/>
            <person name="Ai Y."/>
            <person name="Zhai J.W."/>
            <person name="Wu S.S."/>
            <person name="Zhou Z."/>
            <person name="Hsiao Y.Y."/>
            <person name="Wu W.L."/>
            <person name="Chen Y.Y."/>
            <person name="Lin Y.F."/>
            <person name="Hsu J.L."/>
            <person name="Li C.Y."/>
            <person name="Wang Z.W."/>
            <person name="Zhao X."/>
            <person name="Zhong W.Y."/>
            <person name="Ma X.K."/>
            <person name="Ma L."/>
            <person name="Huang J."/>
            <person name="Chen G.Z."/>
            <person name="Huang M.Z."/>
            <person name="Huang L."/>
            <person name="Peng D.H."/>
            <person name="Luo Y.B."/>
            <person name="Zou S.Q."/>
            <person name="Chen S.P."/>
            <person name="Lan S."/>
            <person name="Tsai W.C."/>
            <person name="Van de Peer Y."/>
            <person name="Liu Z.J."/>
        </authorList>
    </citation>
    <scope>NUCLEOTIDE SEQUENCE [LARGE SCALE GENOMIC DNA]</scope>
    <source>
        <strain evidence="1">Lor288</strain>
    </source>
</reference>
<evidence type="ECO:0000313" key="2">
    <source>
        <dbReference type="Proteomes" id="UP001412067"/>
    </source>
</evidence>
<protein>
    <submittedName>
        <fullName evidence="1">Uncharacterized protein</fullName>
    </submittedName>
</protein>
<dbReference type="EMBL" id="JBBWWR010000005">
    <property type="protein sequence ID" value="KAK8966725.1"/>
    <property type="molecule type" value="Genomic_DNA"/>
</dbReference>
<name>A0ABR2MT88_9ASPA</name>